<sequence>MGCTRPVSMMAARKEGVRGTRESHVAPGASLWDSSGPASNSREISTLVSPPLPSFPTVFAAAVAALHLRIKMASATGFIQWLRNSASGHNLQAKLQLRYQEIAKRTQSPPKLPVGPSHKLSNNYYCTRDGRRESSPPSILMSTVKVLESGLPEKSSNLAVTASEKKPAVPGSPMKKWELSKDEPYL</sequence>
<dbReference type="AlphaFoldDB" id="A0A5F8GPX4"/>
<comment type="similarity">
    <text evidence="3">Belongs to the complex I NDUFA7 subunit family.</text>
</comment>
<evidence type="ECO:0000256" key="7">
    <source>
        <dbReference type="ARBA" id="ARBA00022660"/>
    </source>
</evidence>
<keyword evidence="7" id="KW-0679">Respiratory chain</keyword>
<dbReference type="InterPro" id="IPR009947">
    <property type="entry name" value="NDUA7"/>
</dbReference>
<evidence type="ECO:0000256" key="13">
    <source>
        <dbReference type="ARBA" id="ARBA00030360"/>
    </source>
</evidence>
<evidence type="ECO:0000256" key="11">
    <source>
        <dbReference type="ARBA" id="ARBA00023128"/>
    </source>
</evidence>
<comment type="function">
    <text evidence="1">Accessory subunit of the mitochondrial membrane respiratory chain NADH dehydrogenase (Complex I), that is believed not to be involved in catalysis. Complex I functions in the transfer of electrons from NADH to the respiratory chain. The immediate electron acceptor for the enzyme is believed to be ubiquinone.</text>
</comment>
<evidence type="ECO:0000256" key="6">
    <source>
        <dbReference type="ARBA" id="ARBA00022448"/>
    </source>
</evidence>
<evidence type="ECO:0000256" key="3">
    <source>
        <dbReference type="ARBA" id="ARBA00005482"/>
    </source>
</evidence>
<reference evidence="16" key="2">
    <citation type="submission" date="2025-08" db="UniProtKB">
        <authorList>
            <consortium name="Ensembl"/>
        </authorList>
    </citation>
    <scope>IDENTIFICATION</scope>
</reference>
<evidence type="ECO:0000256" key="4">
    <source>
        <dbReference type="ARBA" id="ARBA00011533"/>
    </source>
</evidence>
<dbReference type="InParanoid" id="A0A5F8GPX4"/>
<feature type="region of interest" description="Disordered" evidence="15">
    <location>
        <begin position="1"/>
        <end position="37"/>
    </location>
</feature>
<name>A0A5F8GPX4_MONDO</name>
<evidence type="ECO:0000256" key="10">
    <source>
        <dbReference type="ARBA" id="ARBA00022990"/>
    </source>
</evidence>
<dbReference type="GO" id="GO:0005743">
    <property type="term" value="C:mitochondrial inner membrane"/>
    <property type="evidence" value="ECO:0007669"/>
    <property type="project" value="UniProtKB-SubCell"/>
</dbReference>
<dbReference type="PANTHER" id="PTHR12485:SF1">
    <property type="entry name" value="NADH DEHYDROGENASE [UBIQUINONE] 1 ALPHA SUBCOMPLEX SUBUNIT 7"/>
    <property type="match status" value="1"/>
</dbReference>
<evidence type="ECO:0000313" key="17">
    <source>
        <dbReference type="Proteomes" id="UP000002280"/>
    </source>
</evidence>
<evidence type="ECO:0000256" key="1">
    <source>
        <dbReference type="ARBA" id="ARBA00003195"/>
    </source>
</evidence>
<comment type="subunit">
    <text evidence="4">Complex I is composed of 45 different subunits.</text>
</comment>
<accession>A0A5F8GPX4</accession>
<dbReference type="Pfam" id="PF07347">
    <property type="entry name" value="CI-B14_5a"/>
    <property type="match status" value="1"/>
</dbReference>
<dbReference type="Proteomes" id="UP000002280">
    <property type="component" value="Chromosome 3"/>
</dbReference>
<reference evidence="16" key="3">
    <citation type="submission" date="2025-09" db="UniProtKB">
        <authorList>
            <consortium name="Ensembl"/>
        </authorList>
    </citation>
    <scope>IDENTIFICATION</scope>
</reference>
<dbReference type="GO" id="GO:0045271">
    <property type="term" value="C:respiratory chain complex I"/>
    <property type="evidence" value="ECO:0000318"/>
    <property type="project" value="GO_Central"/>
</dbReference>
<dbReference type="Bgee" id="ENSMODG00000050183">
    <property type="expression patterns" value="Expressed in skeletal muscle tissue and 20 other cell types or tissues"/>
</dbReference>
<evidence type="ECO:0000313" key="16">
    <source>
        <dbReference type="Ensembl" id="ENSMODP00000049743.1"/>
    </source>
</evidence>
<evidence type="ECO:0000256" key="15">
    <source>
        <dbReference type="SAM" id="MobiDB-lite"/>
    </source>
</evidence>
<keyword evidence="8" id="KW-0999">Mitochondrion inner membrane</keyword>
<evidence type="ECO:0000256" key="12">
    <source>
        <dbReference type="ARBA" id="ARBA00023136"/>
    </source>
</evidence>
<evidence type="ECO:0000256" key="9">
    <source>
        <dbReference type="ARBA" id="ARBA00022982"/>
    </source>
</evidence>
<dbReference type="GeneTree" id="ENSGT00390000006553"/>
<evidence type="ECO:0000256" key="8">
    <source>
        <dbReference type="ARBA" id="ARBA00022792"/>
    </source>
</evidence>
<feature type="compositionally biased region" description="Basic and acidic residues" evidence="15">
    <location>
        <begin position="12"/>
        <end position="24"/>
    </location>
</feature>
<evidence type="ECO:0000256" key="5">
    <source>
        <dbReference type="ARBA" id="ARBA00016383"/>
    </source>
</evidence>
<evidence type="ECO:0000256" key="14">
    <source>
        <dbReference type="ARBA" id="ARBA00033401"/>
    </source>
</evidence>
<keyword evidence="11" id="KW-0496">Mitochondrion</keyword>
<comment type="subcellular location">
    <subcellularLocation>
        <location evidence="2">Mitochondrion inner membrane</location>
        <topology evidence="2">Peripheral membrane protein</topology>
        <orientation evidence="2">Matrix side</orientation>
    </subcellularLocation>
</comment>
<proteinExistence type="inferred from homology"/>
<keyword evidence="6" id="KW-0813">Transport</keyword>
<keyword evidence="10" id="KW-0007">Acetylation</keyword>
<keyword evidence="17" id="KW-1185">Reference proteome</keyword>
<feature type="compositionally biased region" description="Basic and acidic residues" evidence="15">
    <location>
        <begin position="175"/>
        <end position="186"/>
    </location>
</feature>
<reference evidence="16 17" key="1">
    <citation type="journal article" date="2007" name="Nature">
        <title>Genome of the marsupial Monodelphis domestica reveals innovation in non-coding sequences.</title>
        <authorList>
            <person name="Mikkelsen T.S."/>
            <person name="Wakefield M.J."/>
            <person name="Aken B."/>
            <person name="Amemiya C.T."/>
            <person name="Chang J.L."/>
            <person name="Duke S."/>
            <person name="Garber M."/>
            <person name="Gentles A.J."/>
            <person name="Goodstadt L."/>
            <person name="Heger A."/>
            <person name="Jurka J."/>
            <person name="Kamal M."/>
            <person name="Mauceli E."/>
            <person name="Searle S.M."/>
            <person name="Sharpe T."/>
            <person name="Baker M.L."/>
            <person name="Batzer M.A."/>
            <person name="Benos P.V."/>
            <person name="Belov K."/>
            <person name="Clamp M."/>
            <person name="Cook A."/>
            <person name="Cuff J."/>
            <person name="Das R."/>
            <person name="Davidow L."/>
            <person name="Deakin J.E."/>
            <person name="Fazzari M.J."/>
            <person name="Glass J.L."/>
            <person name="Grabherr M."/>
            <person name="Greally J.M."/>
            <person name="Gu W."/>
            <person name="Hore T.A."/>
            <person name="Huttley G.A."/>
            <person name="Kleber M."/>
            <person name="Jirtle R.L."/>
            <person name="Koina E."/>
            <person name="Lee J.T."/>
            <person name="Mahony S."/>
            <person name="Marra M.A."/>
            <person name="Miller R.D."/>
            <person name="Nicholls R.D."/>
            <person name="Oda M."/>
            <person name="Papenfuss A.T."/>
            <person name="Parra Z.E."/>
            <person name="Pollock D.D."/>
            <person name="Ray D.A."/>
            <person name="Schein J.E."/>
            <person name="Speed T.P."/>
            <person name="Thompson K."/>
            <person name="VandeBerg J.L."/>
            <person name="Wade C.M."/>
            <person name="Walker J.A."/>
            <person name="Waters P.D."/>
            <person name="Webber C."/>
            <person name="Weidman J.R."/>
            <person name="Xie X."/>
            <person name="Zody M.C."/>
            <person name="Baldwin J."/>
            <person name="Abdouelleil A."/>
            <person name="Abdulkadir J."/>
            <person name="Abebe A."/>
            <person name="Abera B."/>
            <person name="Abreu J."/>
            <person name="Acer S.C."/>
            <person name="Aftuck L."/>
            <person name="Alexander A."/>
            <person name="An P."/>
            <person name="Anderson E."/>
            <person name="Anderson S."/>
            <person name="Arachi H."/>
            <person name="Azer M."/>
            <person name="Bachantsang P."/>
            <person name="Barry A."/>
            <person name="Bayul T."/>
            <person name="Berlin A."/>
            <person name="Bessette D."/>
            <person name="Bloom T."/>
            <person name="Bloom T."/>
            <person name="Boguslavskiy L."/>
            <person name="Bonnet C."/>
            <person name="Boukhgalter B."/>
            <person name="Bourzgui I."/>
            <person name="Brown A."/>
            <person name="Cahill P."/>
            <person name="Channer S."/>
            <person name="Cheshatsang Y."/>
            <person name="Chuda L."/>
            <person name="Citroen M."/>
            <person name="Collymore A."/>
            <person name="Cooke P."/>
            <person name="Costello M."/>
            <person name="D'Aco K."/>
            <person name="Daza R."/>
            <person name="De Haan G."/>
            <person name="DeGray S."/>
            <person name="DeMaso C."/>
            <person name="Dhargay N."/>
            <person name="Dooley K."/>
            <person name="Dooley E."/>
            <person name="Doricent M."/>
            <person name="Dorje P."/>
            <person name="Dorjee K."/>
            <person name="Dupes A."/>
            <person name="Elong R."/>
            <person name="Falk J."/>
            <person name="Farina A."/>
            <person name="Faro S."/>
            <person name="Ferguson D."/>
            <person name="Fisher S."/>
            <person name="Foley C.D."/>
            <person name="Franke A."/>
            <person name="Friedrich D."/>
            <person name="Gadbois L."/>
            <person name="Gearin G."/>
            <person name="Gearin C.R."/>
            <person name="Giannoukos G."/>
            <person name="Goode T."/>
            <person name="Graham J."/>
            <person name="Grandbois E."/>
            <person name="Grewal S."/>
            <person name="Gyaltsen K."/>
            <person name="Hafez N."/>
            <person name="Hagos B."/>
            <person name="Hall J."/>
            <person name="Henson C."/>
            <person name="Hollinger A."/>
            <person name="Honan T."/>
            <person name="Huard M.D."/>
            <person name="Hughes L."/>
            <person name="Hurhula B."/>
            <person name="Husby M.E."/>
            <person name="Kamat A."/>
            <person name="Kanga B."/>
            <person name="Kashin S."/>
            <person name="Khazanovich D."/>
            <person name="Kisner P."/>
            <person name="Lance K."/>
            <person name="Lara M."/>
            <person name="Lee W."/>
            <person name="Lennon N."/>
            <person name="Letendre F."/>
            <person name="LeVine R."/>
            <person name="Lipovsky A."/>
            <person name="Liu X."/>
            <person name="Liu J."/>
            <person name="Liu S."/>
            <person name="Lokyitsang T."/>
            <person name="Lokyitsang Y."/>
            <person name="Lubonja R."/>
            <person name="Lui A."/>
            <person name="MacDonald P."/>
            <person name="Magnisalis V."/>
            <person name="Maru K."/>
            <person name="Matthews C."/>
            <person name="McCusker W."/>
            <person name="McDonough S."/>
            <person name="Mehta T."/>
            <person name="Meldrim J."/>
            <person name="Meneus L."/>
            <person name="Mihai O."/>
            <person name="Mihalev A."/>
            <person name="Mihova T."/>
            <person name="Mittelman R."/>
            <person name="Mlenga V."/>
            <person name="Montmayeur A."/>
            <person name="Mulrain L."/>
            <person name="Navidi A."/>
            <person name="Naylor J."/>
            <person name="Negash T."/>
            <person name="Nguyen T."/>
            <person name="Nguyen N."/>
            <person name="Nicol R."/>
            <person name="Norbu C."/>
            <person name="Norbu N."/>
            <person name="Novod N."/>
            <person name="O'Neill B."/>
            <person name="Osman S."/>
            <person name="Markiewicz E."/>
            <person name="Oyono O.L."/>
            <person name="Patti C."/>
            <person name="Phunkhang P."/>
            <person name="Pierre F."/>
            <person name="Priest M."/>
            <person name="Raghuraman S."/>
            <person name="Rege F."/>
            <person name="Reyes R."/>
            <person name="Rise C."/>
            <person name="Rogov P."/>
            <person name="Ross K."/>
            <person name="Ryan E."/>
            <person name="Settipalli S."/>
            <person name="Shea T."/>
            <person name="Sherpa N."/>
            <person name="Shi L."/>
            <person name="Shih D."/>
            <person name="Sparrow T."/>
            <person name="Spaulding J."/>
            <person name="Stalker J."/>
            <person name="Stange-Thomann N."/>
            <person name="Stavropoulos S."/>
            <person name="Stone C."/>
            <person name="Strader C."/>
            <person name="Tesfaye S."/>
            <person name="Thomson T."/>
            <person name="Thoulutsang Y."/>
            <person name="Thoulutsang D."/>
            <person name="Topham K."/>
            <person name="Topping I."/>
            <person name="Tsamla T."/>
            <person name="Vassiliev H."/>
            <person name="Vo A."/>
            <person name="Wangchuk T."/>
            <person name="Wangdi T."/>
            <person name="Weiand M."/>
            <person name="Wilkinson J."/>
            <person name="Wilson A."/>
            <person name="Yadav S."/>
            <person name="Young G."/>
            <person name="Yu Q."/>
            <person name="Zembek L."/>
            <person name="Zhong D."/>
            <person name="Zimmer A."/>
            <person name="Zwirko Z."/>
            <person name="Jaffe D.B."/>
            <person name="Alvarez P."/>
            <person name="Brockman W."/>
            <person name="Butler J."/>
            <person name="Chin C."/>
            <person name="Gnerre S."/>
            <person name="MacCallum I."/>
            <person name="Graves J.A."/>
            <person name="Ponting C.P."/>
            <person name="Breen M."/>
            <person name="Samollow P.B."/>
            <person name="Lander E.S."/>
            <person name="Lindblad-Toh K."/>
        </authorList>
    </citation>
    <scope>NUCLEOTIDE SEQUENCE [LARGE SCALE GENOMIC DNA]</scope>
</reference>
<organism evidence="16 17">
    <name type="scientific">Monodelphis domestica</name>
    <name type="common">Gray short-tailed opossum</name>
    <dbReference type="NCBI Taxonomy" id="13616"/>
    <lineage>
        <taxon>Eukaryota</taxon>
        <taxon>Metazoa</taxon>
        <taxon>Chordata</taxon>
        <taxon>Craniata</taxon>
        <taxon>Vertebrata</taxon>
        <taxon>Euteleostomi</taxon>
        <taxon>Mammalia</taxon>
        <taxon>Metatheria</taxon>
        <taxon>Didelphimorphia</taxon>
        <taxon>Didelphidae</taxon>
        <taxon>Monodelphis</taxon>
    </lineage>
</organism>
<feature type="region of interest" description="Disordered" evidence="15">
    <location>
        <begin position="155"/>
        <end position="186"/>
    </location>
</feature>
<keyword evidence="12" id="KW-0472">Membrane</keyword>
<protein>
    <recommendedName>
        <fullName evidence="5">NADH dehydrogenase [ubiquinone] 1 alpha subcomplex subunit 7</fullName>
    </recommendedName>
    <alternativeName>
        <fullName evidence="14">Complex I-B14.5a</fullName>
    </alternativeName>
    <alternativeName>
        <fullName evidence="13">NADH-ubiquinone oxidoreductase subunit B14.5a</fullName>
    </alternativeName>
</protein>
<dbReference type="PANTHER" id="PTHR12485">
    <property type="entry name" value="NADH-UBIQUINONE OXIDOREDUCTASE SUBUNIT B"/>
    <property type="match status" value="1"/>
</dbReference>
<dbReference type="STRING" id="13616.ENSMODP00000049743"/>
<evidence type="ECO:0000256" key="2">
    <source>
        <dbReference type="ARBA" id="ARBA00004443"/>
    </source>
</evidence>
<dbReference type="Ensembl" id="ENSMODT00000055252.1">
    <property type="protein sequence ID" value="ENSMODP00000049743.1"/>
    <property type="gene ID" value="ENSMODG00000050183.1"/>
</dbReference>
<keyword evidence="9" id="KW-0249">Electron transport</keyword>
<dbReference type="GO" id="GO:0006120">
    <property type="term" value="P:mitochondrial electron transport, NADH to ubiquinone"/>
    <property type="evidence" value="ECO:0000318"/>
    <property type="project" value="GO_Central"/>
</dbReference>
<dbReference type="FunCoup" id="A0A5F8GPX4">
    <property type="interactions" value="442"/>
</dbReference>